<accession>A0A9U8EH54</accession>
<evidence type="ECO:0000313" key="2">
    <source>
        <dbReference type="Proteomes" id="UP001165740"/>
    </source>
</evidence>
<proteinExistence type="predicted"/>
<dbReference type="AlphaFoldDB" id="A0A9U8EH54"/>
<feature type="chain" id="PRO_5040724786" evidence="1">
    <location>
        <begin position="22"/>
        <end position="296"/>
    </location>
</feature>
<dbReference type="Proteomes" id="UP001165740">
    <property type="component" value="Chromosome 17"/>
</dbReference>
<keyword evidence="1" id="KW-0732">Signal</keyword>
<dbReference type="KEGG" id="bgt:106071846"/>
<dbReference type="OrthoDB" id="6066328at2759"/>
<reference evidence="3" key="1">
    <citation type="submission" date="2025-08" db="UniProtKB">
        <authorList>
            <consortium name="RefSeq"/>
        </authorList>
    </citation>
    <scope>IDENTIFICATION</scope>
</reference>
<evidence type="ECO:0000313" key="3">
    <source>
        <dbReference type="RefSeq" id="XP_013087504.2"/>
    </source>
</evidence>
<gene>
    <name evidence="3" type="primary">LOC106071846</name>
</gene>
<keyword evidence="2" id="KW-1185">Reference proteome</keyword>
<evidence type="ECO:0000256" key="1">
    <source>
        <dbReference type="SAM" id="SignalP"/>
    </source>
</evidence>
<name>A0A9U8EH54_BIOGL</name>
<sequence>MAKAVPIFLLLCVLVANVVQTQKIISFTSESRYNACSEPNVAREFLDTIYLSAVLDPEDKDLKDWRLLVLYEKTTMGEVIENFRWVDVCPNVADFNYTELFGNDAFCIKMGTTLHVVYGVDVNPIHNNSKYWVVWVNEKSGSIRSKQIVEIKTVVPEEEILTINNVALDWANPEIENTFDGKVSVIKYCMYQIDAHELSITFRDKTITSKDSCVSLNAVFLKSDIGQKISVGVEETAGICKRKRKRYFFLEQGKIVIDKASFFARSTNDNGAQDNFALPFTSWLLIVCLSVLNTFK</sequence>
<feature type="signal peptide" evidence="1">
    <location>
        <begin position="1"/>
        <end position="21"/>
    </location>
</feature>
<organism evidence="2 3">
    <name type="scientific">Biomphalaria glabrata</name>
    <name type="common">Bloodfluke planorb</name>
    <name type="synonym">Freshwater snail</name>
    <dbReference type="NCBI Taxonomy" id="6526"/>
    <lineage>
        <taxon>Eukaryota</taxon>
        <taxon>Metazoa</taxon>
        <taxon>Spiralia</taxon>
        <taxon>Lophotrochozoa</taxon>
        <taxon>Mollusca</taxon>
        <taxon>Gastropoda</taxon>
        <taxon>Heterobranchia</taxon>
        <taxon>Euthyneura</taxon>
        <taxon>Panpulmonata</taxon>
        <taxon>Hygrophila</taxon>
        <taxon>Lymnaeoidea</taxon>
        <taxon>Planorbidae</taxon>
        <taxon>Biomphalaria</taxon>
    </lineage>
</organism>
<dbReference type="GeneID" id="106071846"/>
<protein>
    <submittedName>
        <fullName evidence="3">Uncharacterized protein LOC106071846</fullName>
    </submittedName>
</protein>
<dbReference type="RefSeq" id="XP_013087504.2">
    <property type="nucleotide sequence ID" value="XM_013232050.2"/>
</dbReference>